<gene>
    <name evidence="2" type="ORF">LY71_12132</name>
</gene>
<protein>
    <submittedName>
        <fullName evidence="2">Uncharacterized protein DUF4333</fullName>
    </submittedName>
</protein>
<sequence>MLSYMAEKPTEASSAMRRWRLILLGLVLLLGVAACAHPVEGVAAPAHQPSRASSVLDPDGAERDIAAQFEDTFGVASEISCTQRMHVITGAQYECTGRTDDGEGLTIRVVITDAVSASYTWEIV</sequence>
<organism evidence="2 3">
    <name type="scientific">Geodermatophilus tzadiensis</name>
    <dbReference type="NCBI Taxonomy" id="1137988"/>
    <lineage>
        <taxon>Bacteria</taxon>
        <taxon>Bacillati</taxon>
        <taxon>Actinomycetota</taxon>
        <taxon>Actinomycetes</taxon>
        <taxon>Geodermatophilales</taxon>
        <taxon>Geodermatophilaceae</taxon>
        <taxon>Geodermatophilus</taxon>
    </lineage>
</organism>
<dbReference type="Proteomes" id="UP000239210">
    <property type="component" value="Unassembled WGS sequence"/>
</dbReference>
<dbReference type="Pfam" id="PF14230">
    <property type="entry name" value="DUF4333"/>
    <property type="match status" value="1"/>
</dbReference>
<evidence type="ECO:0000259" key="1">
    <source>
        <dbReference type="Pfam" id="PF14230"/>
    </source>
</evidence>
<accession>A0A2T0T165</accession>
<reference evidence="2 3" key="1">
    <citation type="submission" date="2018-03" db="EMBL/GenBank/DDBJ databases">
        <title>Genomic Encyclopedia of Archaeal and Bacterial Type Strains, Phase II (KMG-II): from individual species to whole genera.</title>
        <authorList>
            <person name="Goeker M."/>
        </authorList>
    </citation>
    <scope>NUCLEOTIDE SEQUENCE [LARGE SCALE GENOMIC DNA]</scope>
    <source>
        <strain evidence="2 3">DSM 45416</strain>
    </source>
</reference>
<dbReference type="AlphaFoldDB" id="A0A2T0T165"/>
<feature type="domain" description="DUF4333" evidence="1">
    <location>
        <begin position="51"/>
        <end position="113"/>
    </location>
</feature>
<dbReference type="InterPro" id="IPR025637">
    <property type="entry name" value="DUF4333"/>
</dbReference>
<dbReference type="EMBL" id="PVTG01000021">
    <property type="protein sequence ID" value="PRY39363.1"/>
    <property type="molecule type" value="Genomic_DNA"/>
</dbReference>
<evidence type="ECO:0000313" key="3">
    <source>
        <dbReference type="Proteomes" id="UP000239210"/>
    </source>
</evidence>
<proteinExistence type="predicted"/>
<comment type="caution">
    <text evidence="2">The sequence shown here is derived from an EMBL/GenBank/DDBJ whole genome shotgun (WGS) entry which is preliminary data.</text>
</comment>
<name>A0A2T0T165_9ACTN</name>
<keyword evidence="3" id="KW-1185">Reference proteome</keyword>
<evidence type="ECO:0000313" key="2">
    <source>
        <dbReference type="EMBL" id="PRY39363.1"/>
    </source>
</evidence>